<accession>F8X530</accession>
<keyword evidence="2" id="KW-1185">Reference proteome</keyword>
<dbReference type="AlphaFoldDB" id="F8X530"/>
<organism evidence="1 2">
    <name type="scientific">Dysgonomonas mossii DSM 22836</name>
    <dbReference type="NCBI Taxonomy" id="742767"/>
    <lineage>
        <taxon>Bacteria</taxon>
        <taxon>Pseudomonadati</taxon>
        <taxon>Bacteroidota</taxon>
        <taxon>Bacteroidia</taxon>
        <taxon>Bacteroidales</taxon>
        <taxon>Dysgonomonadaceae</taxon>
        <taxon>Dysgonomonas</taxon>
    </lineage>
</organism>
<dbReference type="EMBL" id="ADLW01000021">
    <property type="protein sequence ID" value="EGK04728.1"/>
    <property type="molecule type" value="Genomic_DNA"/>
</dbReference>
<sequence>METVKIQEKGLLQKRITDLENYQIQLDKLREVEKIVLRSDLKDIDTIYKVYDWVTQLCNEREEINNFRYDTKHYFLIIAALLYSPRIFAGQFLERGKRDVIADVLNLSPSHISNSLRSVCSWYKFYKDFQSSLDYLYSEILDRIDLYGLK</sequence>
<reference evidence="1 2" key="1">
    <citation type="submission" date="2011-04" db="EMBL/GenBank/DDBJ databases">
        <title>The Genome Sequence of Dysgonomonas mossii DSM 22836.</title>
        <authorList>
            <consortium name="The Broad Institute Genome Sequencing Platform"/>
            <person name="Earl A."/>
            <person name="Ward D."/>
            <person name="Feldgarden M."/>
            <person name="Gevers D."/>
            <person name="Pudlo N."/>
            <person name="Martens E."/>
            <person name="Allen-Vercoe E."/>
            <person name="Young S.K."/>
            <person name="Zeng Q."/>
            <person name="Gargeya S."/>
            <person name="Fitzgerald M."/>
            <person name="Haas B."/>
            <person name="Abouelleil A."/>
            <person name="Alvarado L."/>
            <person name="Arachchi H.M."/>
            <person name="Berlin A."/>
            <person name="Brown A."/>
            <person name="Chapman S.B."/>
            <person name="Chen Z."/>
            <person name="Dunbar C."/>
            <person name="Freedman E."/>
            <person name="Gearin G."/>
            <person name="Gellesch M."/>
            <person name="Goldberg J."/>
            <person name="Griggs A."/>
            <person name="Gujja S."/>
            <person name="Heiman D."/>
            <person name="Howarth C."/>
            <person name="Larson L."/>
            <person name="Lui A."/>
            <person name="MacDonald P.J.P."/>
            <person name="Mehta T."/>
            <person name="Montmayeur A."/>
            <person name="Murphy C."/>
            <person name="Neiman D."/>
            <person name="Pearson M."/>
            <person name="Priest M."/>
            <person name="Roberts A."/>
            <person name="Saif S."/>
            <person name="Shea T."/>
            <person name="Shenoy N."/>
            <person name="Sisk P."/>
            <person name="Stolte C."/>
            <person name="Sykes S."/>
            <person name="Yandava C."/>
            <person name="Wortman J."/>
            <person name="Nusbaum C."/>
            <person name="Birren B."/>
        </authorList>
    </citation>
    <scope>NUCLEOTIDE SEQUENCE [LARGE SCALE GENOMIC DNA]</scope>
    <source>
        <strain evidence="1 2">DSM 22836</strain>
    </source>
</reference>
<evidence type="ECO:0000313" key="2">
    <source>
        <dbReference type="Proteomes" id="UP000006420"/>
    </source>
</evidence>
<dbReference type="Proteomes" id="UP000006420">
    <property type="component" value="Unassembled WGS sequence"/>
</dbReference>
<dbReference type="eggNOG" id="ENOG5032TRH">
    <property type="taxonomic scope" value="Bacteria"/>
</dbReference>
<name>F8X530_9BACT</name>
<dbReference type="OrthoDB" id="997996at2"/>
<gene>
    <name evidence="1" type="ORF">HMPREF9456_03339</name>
</gene>
<comment type="caution">
    <text evidence="1">The sequence shown here is derived from an EMBL/GenBank/DDBJ whole genome shotgun (WGS) entry which is preliminary data.</text>
</comment>
<proteinExistence type="predicted"/>
<protein>
    <submittedName>
        <fullName evidence="1">Uncharacterized protein</fullName>
    </submittedName>
</protein>
<dbReference type="RefSeq" id="WP_006844706.1">
    <property type="nucleotide sequence ID" value="NZ_AQWJ01000012.1"/>
</dbReference>
<evidence type="ECO:0000313" key="1">
    <source>
        <dbReference type="EMBL" id="EGK04728.1"/>
    </source>
</evidence>
<dbReference type="STRING" id="742767.HMPREF9456_03339"/>
<dbReference type="HOGENOM" id="CLU_145932_0_0_10"/>
<dbReference type="GeneID" id="78083933"/>